<evidence type="ECO:0000256" key="2">
    <source>
        <dbReference type="PIRNR" id="PIRNR006429"/>
    </source>
</evidence>
<proteinExistence type="inferred from homology"/>
<dbReference type="InterPro" id="IPR013785">
    <property type="entry name" value="Aldolase_TIM"/>
</dbReference>
<dbReference type="RefSeq" id="WP_378405353.1">
    <property type="nucleotide sequence ID" value="NZ_JBHTCS010000014.1"/>
</dbReference>
<evidence type="ECO:0000256" key="1">
    <source>
        <dbReference type="ARBA" id="ARBA00009716"/>
    </source>
</evidence>
<evidence type="ECO:0000259" key="3">
    <source>
        <dbReference type="Pfam" id="PF01645"/>
    </source>
</evidence>
<dbReference type="InterPro" id="IPR024188">
    <property type="entry name" value="GltB"/>
</dbReference>
<dbReference type="SUPFAM" id="SSF51395">
    <property type="entry name" value="FMN-linked oxidoreductases"/>
    <property type="match status" value="1"/>
</dbReference>
<dbReference type="InterPro" id="IPR027283">
    <property type="entry name" value="YerD"/>
</dbReference>
<comment type="similarity">
    <text evidence="1 2">Belongs to the glutamate synthase family.</text>
</comment>
<dbReference type="Pfam" id="PF01645">
    <property type="entry name" value="Glu_synthase"/>
    <property type="match status" value="1"/>
</dbReference>
<organism evidence="4 5">
    <name type="scientific">Rhodococcus daqingensis</name>
    <dbReference type="NCBI Taxonomy" id="2479363"/>
    <lineage>
        <taxon>Bacteria</taxon>
        <taxon>Bacillati</taxon>
        <taxon>Actinomycetota</taxon>
        <taxon>Actinomycetes</taxon>
        <taxon>Mycobacteriales</taxon>
        <taxon>Nocardiaceae</taxon>
        <taxon>Rhodococcus</taxon>
    </lineage>
</organism>
<dbReference type="EMBL" id="JBHTCS010000014">
    <property type="protein sequence ID" value="MFC7448870.1"/>
    <property type="molecule type" value="Genomic_DNA"/>
</dbReference>
<dbReference type="CDD" id="cd02808">
    <property type="entry name" value="GltS_FMN"/>
    <property type="match status" value="1"/>
</dbReference>
<name>A0ABW2RYQ6_9NOCA</name>
<dbReference type="Proteomes" id="UP001596484">
    <property type="component" value="Unassembled WGS sequence"/>
</dbReference>
<dbReference type="PIRSF" id="PIRSF006429">
    <property type="entry name" value="GOGAT_lg_2"/>
    <property type="match status" value="1"/>
</dbReference>
<dbReference type="PIRSF" id="PIRSF500060">
    <property type="entry name" value="UCP500060"/>
    <property type="match status" value="1"/>
</dbReference>
<keyword evidence="5" id="KW-1185">Reference proteome</keyword>
<evidence type="ECO:0000313" key="5">
    <source>
        <dbReference type="Proteomes" id="UP001596484"/>
    </source>
</evidence>
<protein>
    <submittedName>
        <fullName evidence="4">FMN-binding glutamate synthase family protein</fullName>
    </submittedName>
</protein>
<feature type="domain" description="Glutamate synthase" evidence="3">
    <location>
        <begin position="155"/>
        <end position="470"/>
    </location>
</feature>
<dbReference type="Gene3D" id="3.20.20.70">
    <property type="entry name" value="Aldolase class I"/>
    <property type="match status" value="1"/>
</dbReference>
<dbReference type="InterPro" id="IPR002932">
    <property type="entry name" value="Glu_synthdom"/>
</dbReference>
<comment type="caution">
    <text evidence="4">The sequence shown here is derived from an EMBL/GenBank/DDBJ whole genome shotgun (WGS) entry which is preliminary data.</text>
</comment>
<accession>A0ABW2RYQ6</accession>
<gene>
    <name evidence="4" type="ORF">ACFQS9_13315</name>
</gene>
<sequence>MVRWLIVAGVWLAGLAALALALAVGSGWWIVAAVVVALACLGTRDLLQRRHSILRNYPVLGHARFLLEKIRPEIQQYFIESATDGTPFDRETRDLVYERAKGTKDDEPFGTERDVHAPGYEFMAHSLRARHAPEATPTVRLGGPDCTQPYDIALLNVSAMSFGSLSANAVEAMNAGAARGGFAHDTGEGGISPYHRKHGGDLIWEIGSGYFGCRTADGQFDPDVFAAKAVDPQVKAISIKLSQGAKPGLGGVLPGAKVSQEIADTRGVPAGVTVISPPAHSAFDTPTGLVEFVATLRALSGGKPVGFKLCVGSRAEFLGICKAMLEAGTAPDFIIVDGSEGGTGAAPVEFEDHMGMPLTEGLMLVHNALVGAGLRDRIKIGASGKVASGSDIVKRIIQGADFTLAARAMMFAVGCIQAQACHTNHCPVGVATQDRFRGRSIDVPDKSARVYRFQKSTVASAKQMIASMGLDGFDELRPSMLNRRIDAFTTKTYAELYEWLQSGELLEDPPASWLNDWIDADAARF</sequence>
<dbReference type="PANTHER" id="PTHR43819:SF1">
    <property type="entry name" value="ARCHAEAL-TYPE GLUTAMATE SYNTHASE [NADPH]"/>
    <property type="match status" value="1"/>
</dbReference>
<reference evidence="5" key="1">
    <citation type="journal article" date="2019" name="Int. J. Syst. Evol. Microbiol.">
        <title>The Global Catalogue of Microorganisms (GCM) 10K type strain sequencing project: providing services to taxonomists for standard genome sequencing and annotation.</title>
        <authorList>
            <consortium name="The Broad Institute Genomics Platform"/>
            <consortium name="The Broad Institute Genome Sequencing Center for Infectious Disease"/>
            <person name="Wu L."/>
            <person name="Ma J."/>
        </authorList>
    </citation>
    <scope>NUCLEOTIDE SEQUENCE [LARGE SCALE GENOMIC DNA]</scope>
    <source>
        <strain evidence="5">ICMP 19430</strain>
    </source>
</reference>
<evidence type="ECO:0000313" key="4">
    <source>
        <dbReference type="EMBL" id="MFC7448870.1"/>
    </source>
</evidence>
<dbReference type="PANTHER" id="PTHR43819">
    <property type="entry name" value="ARCHAEAL-TYPE GLUTAMATE SYNTHASE [NADPH]"/>
    <property type="match status" value="1"/>
</dbReference>